<dbReference type="Proteomes" id="UP000053477">
    <property type="component" value="Unassembled WGS sequence"/>
</dbReference>
<evidence type="ECO:0000256" key="4">
    <source>
        <dbReference type="ARBA" id="ARBA00022842"/>
    </source>
</evidence>
<dbReference type="GO" id="GO:0008299">
    <property type="term" value="P:isoprenoid biosynthetic process"/>
    <property type="evidence" value="ECO:0007669"/>
    <property type="project" value="UniProtKB-ARBA"/>
</dbReference>
<dbReference type="InterPro" id="IPR008949">
    <property type="entry name" value="Isoprenoid_synthase_dom_sf"/>
</dbReference>
<evidence type="ECO:0000256" key="5">
    <source>
        <dbReference type="ARBA" id="ARBA00023239"/>
    </source>
</evidence>
<dbReference type="SFLD" id="SFLDG01020">
    <property type="entry name" value="Terpene_Cyclase_Like_2"/>
    <property type="match status" value="1"/>
</dbReference>
<keyword evidence="8" id="KW-1185">Reference proteome</keyword>
<sequence length="340" mass="38986">MIFGNRIILPDLASTCPFPWSIAPDYQRARDESSAWVESFKLFEDRKASFSKMHDYELLAALAYSYAGPEELRTTCDLLNLLFVYDEISDKLDGEKARELGDNVLKVLGGEYIEGFILSKMAEDFRLRFIKKAAPKCQERFLASCATYFSAVSQEADLRVKGNVLGIEPYIDLRRENSAARVCFGLFEYVHGIDLPDEVYNHPIFQAIYWQGIDLVCLLNDLYSFSMERSRGLEGNNFLTVVMKEKGLTLQQAADFTGKEIMDRVDDFQENEKLLPSFGEKLDEAAHKYIFSVSQWYIGSLIWSFETTRYFGAKNQDVKKNLVVDVQEFNHGEEMARANL</sequence>
<dbReference type="InParanoid" id="A0A0H2R7Z9"/>
<dbReference type="AlphaFoldDB" id="A0A0H2R7Z9"/>
<dbReference type="SFLD" id="SFLDS00005">
    <property type="entry name" value="Isoprenoid_Synthase_Type_I"/>
    <property type="match status" value="1"/>
</dbReference>
<evidence type="ECO:0000256" key="6">
    <source>
        <dbReference type="RuleBase" id="RU366034"/>
    </source>
</evidence>
<dbReference type="EC" id="4.2.3.-" evidence="6"/>
<evidence type="ECO:0000256" key="2">
    <source>
        <dbReference type="ARBA" id="ARBA00006333"/>
    </source>
</evidence>
<evidence type="ECO:0000256" key="1">
    <source>
        <dbReference type="ARBA" id="ARBA00001946"/>
    </source>
</evidence>
<reference evidence="7 8" key="1">
    <citation type="submission" date="2015-04" db="EMBL/GenBank/DDBJ databases">
        <title>Complete genome sequence of Schizopora paradoxa KUC8140, a cosmopolitan wood degrader in East Asia.</title>
        <authorList>
            <consortium name="DOE Joint Genome Institute"/>
            <person name="Min B."/>
            <person name="Park H."/>
            <person name="Jang Y."/>
            <person name="Kim J.-J."/>
            <person name="Kim K.H."/>
            <person name="Pangilinan J."/>
            <person name="Lipzen A."/>
            <person name="Riley R."/>
            <person name="Grigoriev I.V."/>
            <person name="Spatafora J.W."/>
            <person name="Choi I.-G."/>
        </authorList>
    </citation>
    <scope>NUCLEOTIDE SEQUENCE [LARGE SCALE GENOMIC DNA]</scope>
    <source>
        <strain evidence="7 8">KUC8140</strain>
    </source>
</reference>
<dbReference type="Pfam" id="PF19086">
    <property type="entry name" value="Terpene_syn_C_2"/>
    <property type="match status" value="1"/>
</dbReference>
<dbReference type="EMBL" id="KQ086113">
    <property type="protein sequence ID" value="KLO07930.1"/>
    <property type="molecule type" value="Genomic_DNA"/>
</dbReference>
<dbReference type="PANTHER" id="PTHR35201">
    <property type="entry name" value="TERPENE SYNTHASE"/>
    <property type="match status" value="1"/>
</dbReference>
<proteinExistence type="inferred from homology"/>
<keyword evidence="4 6" id="KW-0460">Magnesium</keyword>
<organism evidence="7 8">
    <name type="scientific">Schizopora paradoxa</name>
    <dbReference type="NCBI Taxonomy" id="27342"/>
    <lineage>
        <taxon>Eukaryota</taxon>
        <taxon>Fungi</taxon>
        <taxon>Dikarya</taxon>
        <taxon>Basidiomycota</taxon>
        <taxon>Agaricomycotina</taxon>
        <taxon>Agaricomycetes</taxon>
        <taxon>Hymenochaetales</taxon>
        <taxon>Schizoporaceae</taxon>
        <taxon>Schizopora</taxon>
    </lineage>
</organism>
<dbReference type="STRING" id="27342.A0A0H2R7Z9"/>
<comment type="similarity">
    <text evidence="2 6">Belongs to the terpene synthase family.</text>
</comment>
<dbReference type="PANTHER" id="PTHR35201:SF4">
    <property type="entry name" value="BETA-PINACENE SYNTHASE-RELATED"/>
    <property type="match status" value="1"/>
</dbReference>
<dbReference type="GO" id="GO:0046872">
    <property type="term" value="F:metal ion binding"/>
    <property type="evidence" value="ECO:0007669"/>
    <property type="project" value="UniProtKB-KW"/>
</dbReference>
<keyword evidence="3 6" id="KW-0479">Metal-binding</keyword>
<dbReference type="OrthoDB" id="6486656at2759"/>
<dbReference type="SUPFAM" id="SSF48576">
    <property type="entry name" value="Terpenoid synthases"/>
    <property type="match status" value="1"/>
</dbReference>
<evidence type="ECO:0000313" key="8">
    <source>
        <dbReference type="Proteomes" id="UP000053477"/>
    </source>
</evidence>
<dbReference type="GO" id="GO:0010333">
    <property type="term" value="F:terpene synthase activity"/>
    <property type="evidence" value="ECO:0007669"/>
    <property type="project" value="InterPro"/>
</dbReference>
<evidence type="ECO:0000256" key="3">
    <source>
        <dbReference type="ARBA" id="ARBA00022723"/>
    </source>
</evidence>
<dbReference type="InterPro" id="IPR034686">
    <property type="entry name" value="Terpene_cyclase-like_2"/>
</dbReference>
<comment type="cofactor">
    <cofactor evidence="1 6">
        <name>Mg(2+)</name>
        <dbReference type="ChEBI" id="CHEBI:18420"/>
    </cofactor>
</comment>
<protein>
    <recommendedName>
        <fullName evidence="6">Terpene synthase</fullName>
        <ecNumber evidence="6">4.2.3.-</ecNumber>
    </recommendedName>
</protein>
<accession>A0A0H2R7Z9</accession>
<gene>
    <name evidence="7" type="ORF">SCHPADRAFT_626535</name>
</gene>
<evidence type="ECO:0000313" key="7">
    <source>
        <dbReference type="EMBL" id="KLO07930.1"/>
    </source>
</evidence>
<name>A0A0H2R7Z9_9AGAM</name>
<dbReference type="Gene3D" id="1.10.600.10">
    <property type="entry name" value="Farnesyl Diphosphate Synthase"/>
    <property type="match status" value="1"/>
</dbReference>
<keyword evidence="5 6" id="KW-0456">Lyase</keyword>